<dbReference type="Proteomes" id="UP000250043">
    <property type="component" value="Unassembled WGS sequence"/>
</dbReference>
<feature type="region of interest" description="Disordered" evidence="3">
    <location>
        <begin position="183"/>
        <end position="257"/>
    </location>
</feature>
<dbReference type="InterPro" id="IPR002740">
    <property type="entry name" value="EVE_domain"/>
</dbReference>
<dbReference type="GO" id="GO:0005634">
    <property type="term" value="C:nucleus"/>
    <property type="evidence" value="ECO:0007669"/>
    <property type="project" value="UniProtKB-SubCell"/>
</dbReference>
<organism evidence="5 6">
    <name type="scientific">Obba rivulosa</name>
    <dbReference type="NCBI Taxonomy" id="1052685"/>
    <lineage>
        <taxon>Eukaryota</taxon>
        <taxon>Fungi</taxon>
        <taxon>Dikarya</taxon>
        <taxon>Basidiomycota</taxon>
        <taxon>Agaricomycotina</taxon>
        <taxon>Agaricomycetes</taxon>
        <taxon>Polyporales</taxon>
        <taxon>Gelatoporiaceae</taxon>
        <taxon>Obba</taxon>
    </lineage>
</organism>
<dbReference type="InterPro" id="IPR015947">
    <property type="entry name" value="PUA-like_sf"/>
</dbReference>
<evidence type="ECO:0000259" key="4">
    <source>
        <dbReference type="Pfam" id="PF01878"/>
    </source>
</evidence>
<dbReference type="EMBL" id="KV722343">
    <property type="protein sequence ID" value="OCH94519.1"/>
    <property type="molecule type" value="Genomic_DNA"/>
</dbReference>
<protein>
    <submittedName>
        <fullName evidence="5">DUF55-domain-containing protein</fullName>
    </submittedName>
</protein>
<evidence type="ECO:0000313" key="6">
    <source>
        <dbReference type="Proteomes" id="UP000250043"/>
    </source>
</evidence>
<name>A0A8E2DRH6_9APHY</name>
<dbReference type="PANTHER" id="PTHR14087:SF7">
    <property type="entry name" value="THYMOCYTE NUCLEAR PROTEIN 1"/>
    <property type="match status" value="1"/>
</dbReference>
<feature type="domain" description="EVE" evidence="4">
    <location>
        <begin position="4"/>
        <end position="175"/>
    </location>
</feature>
<sequence>MAPKHWLMKAEPNSRIEKGKDVKFSVDDFEAVKTTPWEGVRNAEARNLMKEMRVGDRVLFYHSNCKSPGIAAFAEVAKEAYPDYTAWDSAHPYYDPKTDKENPKWFMVDVTFKDRAANFVPLALLRQIAASTKSPSEVAYIGADGVRAIKEMALVTRGRLSVQRVEPDAWYAIKSMAEKGGWEDNAASASKPTPKLKQTKSKKGGKNRGNEGDAVDEGNGPIPKEHDDRLPPLPARKRRAQSDEEEMAPRRSTRIRK</sequence>
<dbReference type="PANTHER" id="PTHR14087">
    <property type="entry name" value="THYMOCYTE NUCLEAR PROTEIN 1"/>
    <property type="match status" value="1"/>
</dbReference>
<accession>A0A8E2DRH6</accession>
<evidence type="ECO:0000256" key="2">
    <source>
        <dbReference type="ARBA" id="ARBA00023242"/>
    </source>
</evidence>
<evidence type="ECO:0000313" key="5">
    <source>
        <dbReference type="EMBL" id="OCH94519.1"/>
    </source>
</evidence>
<dbReference type="InterPro" id="IPR047197">
    <property type="entry name" value="THYN1-like_EVE"/>
</dbReference>
<dbReference type="InterPro" id="IPR052181">
    <property type="entry name" value="5hmC_binding"/>
</dbReference>
<reference evidence="5 6" key="1">
    <citation type="submission" date="2016-07" db="EMBL/GenBank/DDBJ databases">
        <title>Draft genome of the white-rot fungus Obba rivulosa 3A-2.</title>
        <authorList>
            <consortium name="DOE Joint Genome Institute"/>
            <person name="Miettinen O."/>
            <person name="Riley R."/>
            <person name="Acob R."/>
            <person name="Barry K."/>
            <person name="Cullen D."/>
            <person name="De Vries R."/>
            <person name="Hainaut M."/>
            <person name="Hatakka A."/>
            <person name="Henrissat B."/>
            <person name="Hilden K."/>
            <person name="Kuo R."/>
            <person name="Labutti K."/>
            <person name="Lipzen A."/>
            <person name="Makela M.R."/>
            <person name="Sandor L."/>
            <person name="Spatafora J.W."/>
            <person name="Grigoriev I.V."/>
            <person name="Hibbett D.S."/>
        </authorList>
    </citation>
    <scope>NUCLEOTIDE SEQUENCE [LARGE SCALE GENOMIC DNA]</scope>
    <source>
        <strain evidence="5 6">3A-2</strain>
    </source>
</reference>
<feature type="compositionally biased region" description="Basic residues" evidence="3">
    <location>
        <begin position="197"/>
        <end position="206"/>
    </location>
</feature>
<dbReference type="CDD" id="cd21133">
    <property type="entry name" value="EVE"/>
    <property type="match status" value="1"/>
</dbReference>
<dbReference type="Gene3D" id="3.10.590.10">
    <property type="entry name" value="ph1033 like domains"/>
    <property type="match status" value="1"/>
</dbReference>
<proteinExistence type="predicted"/>
<comment type="subcellular location">
    <subcellularLocation>
        <location evidence="1">Nucleus</location>
    </subcellularLocation>
</comment>
<evidence type="ECO:0000256" key="1">
    <source>
        <dbReference type="ARBA" id="ARBA00004123"/>
    </source>
</evidence>
<keyword evidence="2" id="KW-0539">Nucleus</keyword>
<dbReference type="SUPFAM" id="SSF88697">
    <property type="entry name" value="PUA domain-like"/>
    <property type="match status" value="1"/>
</dbReference>
<evidence type="ECO:0000256" key="3">
    <source>
        <dbReference type="SAM" id="MobiDB-lite"/>
    </source>
</evidence>
<gene>
    <name evidence="5" type="ORF">OBBRIDRAFT_831758</name>
</gene>
<dbReference type="Pfam" id="PF01878">
    <property type="entry name" value="EVE"/>
    <property type="match status" value="1"/>
</dbReference>
<dbReference type="FunFam" id="3.10.590.10:FF:000006">
    <property type="entry name" value="Chromosome 7, whole genome shotgun sequence"/>
    <property type="match status" value="1"/>
</dbReference>
<dbReference type="AlphaFoldDB" id="A0A8E2DRH6"/>
<dbReference type="OrthoDB" id="41445at2759"/>
<keyword evidence="6" id="KW-1185">Reference proteome</keyword>